<keyword evidence="2 5" id="KW-1015">Disulfide bond</keyword>
<evidence type="ECO:0000313" key="7">
    <source>
        <dbReference type="EMBL" id="EFX05982.1"/>
    </source>
</evidence>
<evidence type="ECO:0000256" key="2">
    <source>
        <dbReference type="ARBA" id="ARBA00023157"/>
    </source>
</evidence>
<accession>F0X8N5</accession>
<dbReference type="HOGENOM" id="CLU_090389_14_0_1"/>
<dbReference type="PIRSF" id="PIRSF000077">
    <property type="entry name" value="Thioredoxin"/>
    <property type="match status" value="1"/>
</dbReference>
<feature type="active site" description="Nucleophile" evidence="4">
    <location>
        <position position="31"/>
    </location>
</feature>
<dbReference type="PRINTS" id="PR00421">
    <property type="entry name" value="THIOREDOXIN"/>
</dbReference>
<feature type="site" description="Deprotonates C-terminal active site Cys" evidence="4">
    <location>
        <position position="25"/>
    </location>
</feature>
<dbReference type="InterPro" id="IPR005746">
    <property type="entry name" value="Thioredoxin"/>
</dbReference>
<dbReference type="CDD" id="cd02947">
    <property type="entry name" value="TRX_family"/>
    <property type="match status" value="1"/>
</dbReference>
<evidence type="ECO:0000259" key="6">
    <source>
        <dbReference type="PROSITE" id="PS51352"/>
    </source>
</evidence>
<reference evidence="7 8" key="1">
    <citation type="journal article" date="2011" name="Proc. Natl. Acad. Sci. U.S.A.">
        <title>Genome and transcriptome analyses of the mountain pine beetle-fungal symbiont Grosmannia clavigera, a lodgepole pine pathogen.</title>
        <authorList>
            <person name="DiGuistini S."/>
            <person name="Wang Y."/>
            <person name="Liao N.Y."/>
            <person name="Taylor G."/>
            <person name="Tanguay P."/>
            <person name="Feau N."/>
            <person name="Henrissat B."/>
            <person name="Chan S.K."/>
            <person name="Hesse-Orce U."/>
            <person name="Alamouti S.M."/>
            <person name="Tsui C.K.M."/>
            <person name="Docking R.T."/>
            <person name="Levasseur A."/>
            <person name="Haridas S."/>
            <person name="Robertson G."/>
            <person name="Birol I."/>
            <person name="Holt R.A."/>
            <person name="Marra M.A."/>
            <person name="Hamelin R.C."/>
            <person name="Hirst M."/>
            <person name="Jones S.J.M."/>
            <person name="Bohlmann J."/>
            <person name="Breuil C."/>
        </authorList>
    </citation>
    <scope>NUCLEOTIDE SEQUENCE [LARGE SCALE GENOMIC DNA]</scope>
    <source>
        <strain evidence="8">kw1407 / UAMH 11150</strain>
    </source>
</reference>
<evidence type="ECO:0000313" key="8">
    <source>
        <dbReference type="Proteomes" id="UP000007796"/>
    </source>
</evidence>
<dbReference type="GeneID" id="25977220"/>
<keyword evidence="8" id="KW-1185">Reference proteome</keyword>
<feature type="disulfide bond" description="Redox-active" evidence="5">
    <location>
        <begin position="31"/>
        <end position="34"/>
    </location>
</feature>
<dbReference type="SUPFAM" id="SSF52833">
    <property type="entry name" value="Thioredoxin-like"/>
    <property type="match status" value="1"/>
</dbReference>
<dbReference type="Proteomes" id="UP000007796">
    <property type="component" value="Unassembled WGS sequence"/>
</dbReference>
<dbReference type="eggNOG" id="KOG0907">
    <property type="taxonomic scope" value="Eukaryota"/>
</dbReference>
<protein>
    <recommendedName>
        <fullName evidence="3">Thioredoxin</fullName>
    </recommendedName>
</protein>
<gene>
    <name evidence="7" type="ORF">CMQ_4051</name>
</gene>
<comment type="similarity">
    <text evidence="1 3">Belongs to the thioredoxin family.</text>
</comment>
<evidence type="ECO:0000256" key="4">
    <source>
        <dbReference type="PIRSR" id="PIRSR000077-1"/>
    </source>
</evidence>
<dbReference type="InterPro" id="IPR036249">
    <property type="entry name" value="Thioredoxin-like_sf"/>
</dbReference>
<feature type="site" description="Contributes to redox potential value" evidence="4">
    <location>
        <position position="32"/>
    </location>
</feature>
<dbReference type="EMBL" id="GL629735">
    <property type="protein sequence ID" value="EFX05982.1"/>
    <property type="molecule type" value="Genomic_DNA"/>
</dbReference>
<feature type="active site" description="Nucleophile" evidence="4">
    <location>
        <position position="34"/>
    </location>
</feature>
<dbReference type="InParanoid" id="F0X8N5"/>
<dbReference type="STRING" id="655863.F0X8N5"/>
<name>F0X8N5_GROCL</name>
<dbReference type="Gene3D" id="3.40.30.10">
    <property type="entry name" value="Glutaredoxin"/>
    <property type="match status" value="1"/>
</dbReference>
<dbReference type="PROSITE" id="PS51352">
    <property type="entry name" value="THIOREDOXIN_2"/>
    <property type="match status" value="1"/>
</dbReference>
<evidence type="ECO:0000256" key="3">
    <source>
        <dbReference type="PIRNR" id="PIRNR000077"/>
    </source>
</evidence>
<dbReference type="InterPro" id="IPR013766">
    <property type="entry name" value="Thioredoxin_domain"/>
</dbReference>
<feature type="domain" description="Thioredoxin" evidence="6">
    <location>
        <begin position="1"/>
        <end position="111"/>
    </location>
</feature>
<dbReference type="OrthoDB" id="10263751at2759"/>
<dbReference type="AlphaFoldDB" id="F0X8N5"/>
<organism evidence="8">
    <name type="scientific">Grosmannia clavigera (strain kw1407 / UAMH 11150)</name>
    <name type="common">Blue stain fungus</name>
    <name type="synonym">Graphiocladiella clavigera</name>
    <dbReference type="NCBI Taxonomy" id="655863"/>
    <lineage>
        <taxon>Eukaryota</taxon>
        <taxon>Fungi</taxon>
        <taxon>Dikarya</taxon>
        <taxon>Ascomycota</taxon>
        <taxon>Pezizomycotina</taxon>
        <taxon>Sordariomycetes</taxon>
        <taxon>Sordariomycetidae</taxon>
        <taxon>Ophiostomatales</taxon>
        <taxon>Ophiostomataceae</taxon>
        <taxon>Leptographium</taxon>
    </lineage>
</organism>
<sequence>MAVTHIESQAQFKDLLKSTKYVIADFTATWCGPCKAISPFYEKLATQHAKKGKLAFTKIDVDDLAEIAEEYSVTSMPTFLFFADGELSSDFSKVLGTNPKILTERVEALAKAANE</sequence>
<keyword evidence="5" id="KW-0676">Redox-active center</keyword>
<proteinExistence type="inferred from homology"/>
<feature type="site" description="Contributes to redox potential value" evidence="4">
    <location>
        <position position="33"/>
    </location>
</feature>
<dbReference type="RefSeq" id="XP_014175464.1">
    <property type="nucleotide sequence ID" value="XM_014319989.1"/>
</dbReference>
<dbReference type="Pfam" id="PF00085">
    <property type="entry name" value="Thioredoxin"/>
    <property type="match status" value="1"/>
</dbReference>
<dbReference type="PANTHER" id="PTHR46115">
    <property type="entry name" value="THIOREDOXIN-LIKE PROTEIN 1"/>
    <property type="match status" value="1"/>
</dbReference>
<dbReference type="PROSITE" id="PS00194">
    <property type="entry name" value="THIOREDOXIN_1"/>
    <property type="match status" value="1"/>
</dbReference>
<dbReference type="GO" id="GO:0015035">
    <property type="term" value="F:protein-disulfide reductase activity"/>
    <property type="evidence" value="ECO:0007669"/>
    <property type="project" value="InterPro"/>
</dbReference>
<evidence type="ECO:0000256" key="5">
    <source>
        <dbReference type="PIRSR" id="PIRSR000077-4"/>
    </source>
</evidence>
<evidence type="ECO:0000256" key="1">
    <source>
        <dbReference type="ARBA" id="ARBA00008987"/>
    </source>
</evidence>
<dbReference type="InterPro" id="IPR017937">
    <property type="entry name" value="Thioredoxin_CS"/>
</dbReference>